<dbReference type="Proteomes" id="UP001302349">
    <property type="component" value="Chromosome"/>
</dbReference>
<evidence type="ECO:0000313" key="1">
    <source>
        <dbReference type="EMBL" id="WOK08250.1"/>
    </source>
</evidence>
<dbReference type="PROSITE" id="PS51257">
    <property type="entry name" value="PROKAR_LIPOPROTEIN"/>
    <property type="match status" value="1"/>
</dbReference>
<name>A0ABZ0ITB1_9BACT</name>
<proteinExistence type="predicted"/>
<dbReference type="RefSeq" id="WP_317490893.1">
    <property type="nucleotide sequence ID" value="NZ_CP136051.1"/>
</dbReference>
<dbReference type="SUPFAM" id="SSF46626">
    <property type="entry name" value="Cytochrome c"/>
    <property type="match status" value="1"/>
</dbReference>
<sequence>MKRLLLPMLLCFALASCKWDNEQDLYPEETGNGTNCDGSTTITYSASIQPIISARCLSCHSASAASNLGGGVKLDTYQNVKVRADNGSLLGTIKHKSGYPQMPQSGSKLSSCQISLIEKWISEGTLNN</sequence>
<evidence type="ECO:0000313" key="2">
    <source>
        <dbReference type="Proteomes" id="UP001302349"/>
    </source>
</evidence>
<dbReference type="EMBL" id="CP136051">
    <property type="protein sequence ID" value="WOK08250.1"/>
    <property type="molecule type" value="Genomic_DNA"/>
</dbReference>
<accession>A0ABZ0ITB1</accession>
<keyword evidence="2" id="KW-1185">Reference proteome</keyword>
<gene>
    <name evidence="1" type="ORF">RT717_06320</name>
</gene>
<organism evidence="1 2">
    <name type="scientific">Imperialibacter roseus</name>
    <dbReference type="NCBI Taxonomy" id="1324217"/>
    <lineage>
        <taxon>Bacteria</taxon>
        <taxon>Pseudomonadati</taxon>
        <taxon>Bacteroidota</taxon>
        <taxon>Cytophagia</taxon>
        <taxon>Cytophagales</taxon>
        <taxon>Flammeovirgaceae</taxon>
        <taxon>Imperialibacter</taxon>
    </lineage>
</organism>
<dbReference type="Gene3D" id="1.10.760.10">
    <property type="entry name" value="Cytochrome c-like domain"/>
    <property type="match status" value="1"/>
</dbReference>
<dbReference type="InterPro" id="IPR036909">
    <property type="entry name" value="Cyt_c-like_dom_sf"/>
</dbReference>
<reference evidence="1 2" key="1">
    <citation type="journal article" date="2023" name="Microbiol. Resour. Announc.">
        <title>Complete Genome Sequence of Imperialibacter roseus strain P4T.</title>
        <authorList>
            <person name="Tizabi D.R."/>
            <person name="Bachvaroff T."/>
            <person name="Hill R.T."/>
        </authorList>
    </citation>
    <scope>NUCLEOTIDE SEQUENCE [LARGE SCALE GENOMIC DNA]</scope>
    <source>
        <strain evidence="1 2">P4T</strain>
    </source>
</reference>
<protein>
    <recommendedName>
        <fullName evidence="3">Cytochrome c domain-containing protein</fullName>
    </recommendedName>
</protein>
<evidence type="ECO:0008006" key="3">
    <source>
        <dbReference type="Google" id="ProtNLM"/>
    </source>
</evidence>